<keyword evidence="1" id="KW-1185">Reference proteome</keyword>
<proteinExistence type="predicted"/>
<protein>
    <submittedName>
        <fullName evidence="2">Uncharacterized protein</fullName>
    </submittedName>
</protein>
<organism evidence="1 2">
    <name type="scientific">Macrostomum lignano</name>
    <dbReference type="NCBI Taxonomy" id="282301"/>
    <lineage>
        <taxon>Eukaryota</taxon>
        <taxon>Metazoa</taxon>
        <taxon>Spiralia</taxon>
        <taxon>Lophotrochozoa</taxon>
        <taxon>Platyhelminthes</taxon>
        <taxon>Rhabditophora</taxon>
        <taxon>Macrostomorpha</taxon>
        <taxon>Macrostomida</taxon>
        <taxon>Macrostomidae</taxon>
        <taxon>Macrostomum</taxon>
    </lineage>
</organism>
<dbReference type="WBParaSite" id="maker-uti_cns_0009376-snap-gene-0.5-mRNA-1">
    <property type="protein sequence ID" value="maker-uti_cns_0009376-snap-gene-0.5-mRNA-1"/>
    <property type="gene ID" value="maker-uti_cns_0009376-snap-gene-0.5"/>
</dbReference>
<dbReference type="AlphaFoldDB" id="A0A1I8I2I3"/>
<name>A0A1I8I2I3_9PLAT</name>
<accession>A0A1I8I2I3</accession>
<reference evidence="2" key="1">
    <citation type="submission" date="2016-11" db="UniProtKB">
        <authorList>
            <consortium name="WormBaseParasite"/>
        </authorList>
    </citation>
    <scope>IDENTIFICATION</scope>
</reference>
<sequence>MNALITWYCHGKKTRSIQPILVTNANGSSKSFLKEPVLVELIETGALWTWTRFEFFRFQNGLI</sequence>
<dbReference type="Proteomes" id="UP000095280">
    <property type="component" value="Unplaced"/>
</dbReference>
<evidence type="ECO:0000313" key="1">
    <source>
        <dbReference type="Proteomes" id="UP000095280"/>
    </source>
</evidence>
<evidence type="ECO:0000313" key="2">
    <source>
        <dbReference type="WBParaSite" id="maker-uti_cns_0009376-snap-gene-0.5-mRNA-1"/>
    </source>
</evidence>